<dbReference type="InParanoid" id="D2W0H5"/>
<keyword evidence="8" id="KW-1185">Reference proteome</keyword>
<dbReference type="GeneID" id="8861033"/>
<evidence type="ECO:0000256" key="6">
    <source>
        <dbReference type="SAM" id="Phobius"/>
    </source>
</evidence>
<gene>
    <name evidence="7" type="ORF">NAEGRDRAFT_74861</name>
</gene>
<feature type="transmembrane region" description="Helical" evidence="6">
    <location>
        <begin position="188"/>
        <end position="206"/>
    </location>
</feature>
<feature type="compositionally biased region" description="Low complexity" evidence="5">
    <location>
        <begin position="1"/>
        <end position="23"/>
    </location>
</feature>
<dbReference type="AlphaFoldDB" id="D2W0H5"/>
<keyword evidence="2 6" id="KW-0812">Transmembrane</keyword>
<evidence type="ECO:0000256" key="1">
    <source>
        <dbReference type="ARBA" id="ARBA00004141"/>
    </source>
</evidence>
<evidence type="ECO:0000256" key="2">
    <source>
        <dbReference type="ARBA" id="ARBA00022692"/>
    </source>
</evidence>
<reference evidence="7 8" key="1">
    <citation type="journal article" date="2010" name="Cell">
        <title>The genome of Naegleria gruberi illuminates early eukaryotic versatility.</title>
        <authorList>
            <person name="Fritz-Laylin L.K."/>
            <person name="Prochnik S.E."/>
            <person name="Ginger M.L."/>
            <person name="Dacks J.B."/>
            <person name="Carpenter M.L."/>
            <person name="Field M.C."/>
            <person name="Kuo A."/>
            <person name="Paredez A."/>
            <person name="Chapman J."/>
            <person name="Pham J."/>
            <person name="Shu S."/>
            <person name="Neupane R."/>
            <person name="Cipriano M."/>
            <person name="Mancuso J."/>
            <person name="Tu H."/>
            <person name="Salamov A."/>
            <person name="Lindquist E."/>
            <person name="Shapiro H."/>
            <person name="Lucas S."/>
            <person name="Grigoriev I.V."/>
            <person name="Cande W.Z."/>
            <person name="Fulton C."/>
            <person name="Rokhsar D.S."/>
            <person name="Dawson S.C."/>
        </authorList>
    </citation>
    <scope>NUCLEOTIDE SEQUENCE [LARGE SCALE GENOMIC DNA]</scope>
    <source>
        <strain evidence="7 8">NEG-M</strain>
    </source>
</reference>
<evidence type="ECO:0000313" key="7">
    <source>
        <dbReference type="EMBL" id="EFC37479.1"/>
    </source>
</evidence>
<dbReference type="eggNOG" id="KOG3319">
    <property type="taxonomic scope" value="Eukaryota"/>
</dbReference>
<dbReference type="GO" id="GO:0005789">
    <property type="term" value="C:endoplasmic reticulum membrane"/>
    <property type="evidence" value="ECO:0007669"/>
    <property type="project" value="InterPro"/>
</dbReference>
<dbReference type="Pfam" id="PF04061">
    <property type="entry name" value="ORMDL"/>
    <property type="match status" value="1"/>
</dbReference>
<evidence type="ECO:0000256" key="4">
    <source>
        <dbReference type="ARBA" id="ARBA00023136"/>
    </source>
</evidence>
<feature type="transmembrane region" description="Helical" evidence="6">
    <location>
        <begin position="68"/>
        <end position="89"/>
    </location>
</feature>
<evidence type="ECO:0000256" key="5">
    <source>
        <dbReference type="SAM" id="MobiDB-lite"/>
    </source>
</evidence>
<feature type="compositionally biased region" description="Polar residues" evidence="5">
    <location>
        <begin position="26"/>
        <end position="36"/>
    </location>
</feature>
<dbReference type="Proteomes" id="UP000006671">
    <property type="component" value="Unassembled WGS sequence"/>
</dbReference>
<comment type="subcellular location">
    <subcellularLocation>
        <location evidence="1">Membrane</location>
        <topology evidence="1">Multi-pass membrane protein</topology>
    </subcellularLocation>
</comment>
<dbReference type="InterPro" id="IPR007203">
    <property type="entry name" value="ORMDL"/>
</dbReference>
<dbReference type="EMBL" id="GG738918">
    <property type="protein sequence ID" value="EFC37479.1"/>
    <property type="molecule type" value="Genomic_DNA"/>
</dbReference>
<dbReference type="OrthoDB" id="1932233at2759"/>
<dbReference type="KEGG" id="ngr:NAEGRDRAFT_74861"/>
<proteinExistence type="predicted"/>
<dbReference type="STRING" id="5762.D2W0H5"/>
<keyword evidence="4 6" id="KW-0472">Membrane</keyword>
<feature type="transmembrane region" description="Helical" evidence="6">
    <location>
        <begin position="165"/>
        <end position="182"/>
    </location>
</feature>
<dbReference type="FunCoup" id="D2W0H5">
    <property type="interactions" value="199"/>
</dbReference>
<evidence type="ECO:0000256" key="3">
    <source>
        <dbReference type="ARBA" id="ARBA00022989"/>
    </source>
</evidence>
<protein>
    <submittedName>
        <fullName evidence="7">Predicted protein</fullName>
    </submittedName>
</protein>
<feature type="transmembrane region" description="Helical" evidence="6">
    <location>
        <begin position="109"/>
        <end position="129"/>
    </location>
</feature>
<feature type="region of interest" description="Disordered" evidence="5">
    <location>
        <begin position="1"/>
        <end position="36"/>
    </location>
</feature>
<name>D2W0H5_NAEGR</name>
<accession>D2W0H5</accession>
<keyword evidence="3 6" id="KW-1133">Transmembrane helix</keyword>
<organism evidence="8">
    <name type="scientific">Naegleria gruberi</name>
    <name type="common">Amoeba</name>
    <dbReference type="NCBI Taxonomy" id="5762"/>
    <lineage>
        <taxon>Eukaryota</taxon>
        <taxon>Discoba</taxon>
        <taxon>Heterolobosea</taxon>
        <taxon>Tetramitia</taxon>
        <taxon>Eutetramitia</taxon>
        <taxon>Vahlkampfiidae</taxon>
        <taxon>Naegleria</taxon>
    </lineage>
</organism>
<sequence length="216" mass="24369">MRKNLTVNTSPSNNSSSSNLDVPAGTSPTHSPSLFKSQMTRSESQSFLTISATNEGEIVSTNFNVQPFGATVAWVVYGLVIALAYWAIHFALVLYGKAFGDLQDTTRKVYTWTILNLLHSLITFVLFHWKKGSPYDYSMGYNDHSRLTLWEQLDDQKQFTPTRKFMFVVPCVLLLLTSYFVGDNMLLLFVNVVATVVVVLAKLPSFHKRRIFGINK</sequence>
<evidence type="ECO:0000313" key="8">
    <source>
        <dbReference type="Proteomes" id="UP000006671"/>
    </source>
</evidence>
<dbReference type="RefSeq" id="XP_002670223.1">
    <property type="nucleotide sequence ID" value="XM_002670177.1"/>
</dbReference>
<dbReference type="VEuPathDB" id="AmoebaDB:NAEGRDRAFT_74861"/>
<dbReference type="OMA" id="WTAYILI"/>
<dbReference type="PANTHER" id="PTHR12665">
    <property type="entry name" value="ORMDL PROTEINS"/>
    <property type="match status" value="1"/>
</dbReference>